<dbReference type="Proteomes" id="UP000025227">
    <property type="component" value="Unplaced"/>
</dbReference>
<dbReference type="InterPro" id="IPR002049">
    <property type="entry name" value="LE_dom"/>
</dbReference>
<dbReference type="PROSITE" id="PS50026">
    <property type="entry name" value="EGF_3"/>
    <property type="match status" value="1"/>
</dbReference>
<organism evidence="4 5">
    <name type="scientific">Haemonchus contortus</name>
    <name type="common">Barber pole worm</name>
    <dbReference type="NCBI Taxonomy" id="6289"/>
    <lineage>
        <taxon>Eukaryota</taxon>
        <taxon>Metazoa</taxon>
        <taxon>Ecdysozoa</taxon>
        <taxon>Nematoda</taxon>
        <taxon>Chromadorea</taxon>
        <taxon>Rhabditida</taxon>
        <taxon>Rhabditina</taxon>
        <taxon>Rhabditomorpha</taxon>
        <taxon>Strongyloidea</taxon>
        <taxon>Trichostrongylidae</taxon>
        <taxon>Haemonchus</taxon>
    </lineage>
</organism>
<dbReference type="SMART" id="SM00604">
    <property type="entry name" value="MD"/>
    <property type="match status" value="1"/>
</dbReference>
<dbReference type="InterPro" id="IPR009030">
    <property type="entry name" value="Growth_fac_rcpt_cys_sf"/>
</dbReference>
<evidence type="ECO:0000256" key="2">
    <source>
        <dbReference type="SAM" id="SignalP"/>
    </source>
</evidence>
<feature type="disulfide bond" evidence="1">
    <location>
        <begin position="177"/>
        <end position="186"/>
    </location>
</feature>
<dbReference type="OMA" id="KFGRCIC"/>
<dbReference type="PROSITE" id="PS01186">
    <property type="entry name" value="EGF_2"/>
    <property type="match status" value="2"/>
</dbReference>
<dbReference type="SUPFAM" id="SSF57184">
    <property type="entry name" value="Growth factor receptor domain"/>
    <property type="match status" value="1"/>
</dbReference>
<protein>
    <submittedName>
        <fullName evidence="5">EGF-like domain-containing protein</fullName>
    </submittedName>
</protein>
<evidence type="ECO:0000259" key="3">
    <source>
        <dbReference type="PROSITE" id="PS50026"/>
    </source>
</evidence>
<feature type="chain" id="PRO_5029572697" evidence="2">
    <location>
        <begin position="19"/>
        <end position="1122"/>
    </location>
</feature>
<keyword evidence="1" id="KW-1015">Disulfide bond</keyword>
<accession>A0A7I4Y0J4</accession>
<dbReference type="InterPro" id="IPR000742">
    <property type="entry name" value="EGF"/>
</dbReference>
<dbReference type="OrthoDB" id="5862172at2759"/>
<sequence>MFVLVLTAMLLCSSSGMSADAYFYEIQGSIAGVTEGVHTIEEVQRRVNFEISSTTRGHDITVELDELKSNLGIHSDGMVFHGYLTTSIADRNELVVLLQSVPKIAIVFLAPRESIQSTKTRTVPPKRETATNSRCDDGSIQLPNNTCLCQPYTWGAHCTQVICQNFGRAESNGRCTCAPGYYSQFCESRSFRPAVESDIDLNTRSLVIIFSLRTSMYEVFKAFQANLPAMAAGIAGPENNIGTYLFWGFVLTDDNVMSYYVASSKNLTDLNAIFDMLVFSSASSPQPFLQQLISAQQTYINIEAFSNVLFFADVGAGDATPPSDLFSLNTLEQQLISISTIWRRKMTFVFSESPSQQLDTSGDQYDVFRRLALATHGDLLVVDKSDVAKVMTEVLNNYHKMENVAVRYNFVASNQFVSIPEKYSSLDETKVLLTIDKNDENPPVFTPPYLFDQNGTLLKTASEGTYYSFYILPPTVSYIRLMSSGGLTCSLRAFVNSDSTMLLSYTDNSAIDIGNGIRYKGIPQFATGLPIEFPHSSTVQIQQLDSTYGLPVGVGSLGSQRTGDSTYFFIFASDDDCPSGPFTQSVQLFDGRKTMVRVLPGYCALIVPPASTLTNKEVQSVADVIDGQCLEMNVNARGDPRQHDFRQVIFAIENSAGMSRAALNLAEVVNSTISQLERSDYPSVRQYSLIEYDDTYVRIISSTFEWEEFIEQFKSSMSVVANNGKRLNQSLSFDAINKAYEISIISPIVLYLFTSTPPAQSSIDAKPISKQMQVNVFTLGDGTALPNGDLIFHQRESGGRNIPVTVDGLIGLPQLLISSLNENSLLMDEVVQDCSSSAKFNFYVEDSASSLVVSVIGIDVHKADMVSLMDPTNGDIDTSGHTIYSDKNTITLAVDLSEVKRLAEAWVLTVKTTSRSCRVQARVISPLTVLPGFTSNANNDYVATSPFTARGTDNRTYAAFRVPSTDFVVSTVEQGSSNVNGDDKLYSVETRPRDEKTCSYQYITTNFQMSSAALVKMRVFGNTSTNFRFQRTFFFSQFNNTATACVGGRANQFGECVCPEGYSGEYCDEPICHNGAQGIRGSNRHLYFLRNLPEYCAFRHLSIILNSKLCFNANRIFDTSGT</sequence>
<keyword evidence="2" id="KW-0732">Signal</keyword>
<evidence type="ECO:0000256" key="1">
    <source>
        <dbReference type="PROSITE-ProRule" id="PRU00076"/>
    </source>
</evidence>
<dbReference type="InterPro" id="IPR006582">
    <property type="entry name" value="MD_domain"/>
</dbReference>
<dbReference type="WBParaSite" id="HCON_00028240-00001">
    <property type="protein sequence ID" value="HCON_00028240-00001"/>
    <property type="gene ID" value="HCON_00028240"/>
</dbReference>
<reference evidence="5" key="1">
    <citation type="submission" date="2020-12" db="UniProtKB">
        <authorList>
            <consortium name="WormBaseParasite"/>
        </authorList>
    </citation>
    <scope>IDENTIFICATION</scope>
    <source>
        <strain evidence="5">MHco3</strain>
    </source>
</reference>
<dbReference type="CDD" id="cd00055">
    <property type="entry name" value="EGF_Lam"/>
    <property type="match status" value="1"/>
</dbReference>
<evidence type="ECO:0000313" key="5">
    <source>
        <dbReference type="WBParaSite" id="HCON_00028240-00001"/>
    </source>
</evidence>
<dbReference type="InterPro" id="IPR053295">
    <property type="entry name" value="Innate_immunity_reg"/>
</dbReference>
<name>A0A7I4Y0J4_HAECO</name>
<dbReference type="AlphaFoldDB" id="A0A7I4Y0J4"/>
<evidence type="ECO:0000313" key="4">
    <source>
        <dbReference type="Proteomes" id="UP000025227"/>
    </source>
</evidence>
<comment type="caution">
    <text evidence="1">Lacks conserved residue(s) required for the propagation of feature annotation.</text>
</comment>
<keyword evidence="1" id="KW-0245">EGF-like domain</keyword>
<keyword evidence="4" id="KW-1185">Reference proteome</keyword>
<feature type="signal peptide" evidence="2">
    <location>
        <begin position="1"/>
        <end position="18"/>
    </location>
</feature>
<feature type="domain" description="EGF-like" evidence="3">
    <location>
        <begin position="154"/>
        <end position="187"/>
    </location>
</feature>
<proteinExistence type="predicted"/>
<dbReference type="PANTHER" id="PTHR47324:SF3">
    <property type="entry name" value="EGF-LIKE DOMAIN-CONTAINING PROTEIN"/>
    <property type="match status" value="1"/>
</dbReference>
<dbReference type="PANTHER" id="PTHR47324">
    <property type="entry name" value="PROTEIN IRG-7-RELATED"/>
    <property type="match status" value="1"/>
</dbReference>